<gene>
    <name evidence="1" type="ORF">S06H3_46577</name>
</gene>
<comment type="caution">
    <text evidence="1">The sequence shown here is derived from an EMBL/GenBank/DDBJ whole genome shotgun (WGS) entry which is preliminary data.</text>
</comment>
<dbReference type="AlphaFoldDB" id="X1PSH1"/>
<evidence type="ECO:0000313" key="1">
    <source>
        <dbReference type="EMBL" id="GAI42025.1"/>
    </source>
</evidence>
<protein>
    <submittedName>
        <fullName evidence="1">Uncharacterized protein</fullName>
    </submittedName>
</protein>
<sequence length="66" mass="7442">MCLKNTIKCFFLRKSACGFCIEKETCSERIEIIELVHSLKDMAGTIENNIKKLEGLGECKTDAETL</sequence>
<reference evidence="1" key="1">
    <citation type="journal article" date="2014" name="Front. Microbiol.">
        <title>High frequency of phylogenetically diverse reductive dehalogenase-homologous genes in deep subseafloor sedimentary metagenomes.</title>
        <authorList>
            <person name="Kawai M."/>
            <person name="Futagami T."/>
            <person name="Toyoda A."/>
            <person name="Takaki Y."/>
            <person name="Nishi S."/>
            <person name="Hori S."/>
            <person name="Arai W."/>
            <person name="Tsubouchi T."/>
            <person name="Morono Y."/>
            <person name="Uchiyama I."/>
            <person name="Ito T."/>
            <person name="Fujiyama A."/>
            <person name="Inagaki F."/>
            <person name="Takami H."/>
        </authorList>
    </citation>
    <scope>NUCLEOTIDE SEQUENCE</scope>
    <source>
        <strain evidence="1">Expedition CK06-06</strain>
    </source>
</reference>
<feature type="non-terminal residue" evidence="1">
    <location>
        <position position="66"/>
    </location>
</feature>
<dbReference type="EMBL" id="BARV01029176">
    <property type="protein sequence ID" value="GAI42025.1"/>
    <property type="molecule type" value="Genomic_DNA"/>
</dbReference>
<name>X1PSH1_9ZZZZ</name>
<organism evidence="1">
    <name type="scientific">marine sediment metagenome</name>
    <dbReference type="NCBI Taxonomy" id="412755"/>
    <lineage>
        <taxon>unclassified sequences</taxon>
        <taxon>metagenomes</taxon>
        <taxon>ecological metagenomes</taxon>
    </lineage>
</organism>
<proteinExistence type="predicted"/>
<accession>X1PSH1</accession>